<dbReference type="InterPro" id="IPR019818">
    <property type="entry name" value="IsoCit/isopropylmalate_DH_CS"/>
</dbReference>
<evidence type="ECO:0000256" key="1">
    <source>
        <dbReference type="ARBA" id="ARBA00001936"/>
    </source>
</evidence>
<evidence type="ECO:0000259" key="7">
    <source>
        <dbReference type="SMART" id="SM01329"/>
    </source>
</evidence>
<evidence type="ECO:0000256" key="4">
    <source>
        <dbReference type="ARBA" id="ARBA00023002"/>
    </source>
</evidence>
<dbReference type="Pfam" id="PF00180">
    <property type="entry name" value="Iso_dh"/>
    <property type="match status" value="1"/>
</dbReference>
<accession>A0A810QCL5</accession>
<evidence type="ECO:0000256" key="6">
    <source>
        <dbReference type="ARBA" id="ARBA00023211"/>
    </source>
</evidence>
<keyword evidence="4" id="KW-0560">Oxidoreductase</keyword>
<name>A0A810QCL5_9FIRM</name>
<evidence type="ECO:0000256" key="3">
    <source>
        <dbReference type="ARBA" id="ARBA00022723"/>
    </source>
</evidence>
<dbReference type="GO" id="GO:0051287">
    <property type="term" value="F:NAD binding"/>
    <property type="evidence" value="ECO:0007669"/>
    <property type="project" value="InterPro"/>
</dbReference>
<evidence type="ECO:0000256" key="2">
    <source>
        <dbReference type="ARBA" id="ARBA00001946"/>
    </source>
</evidence>
<keyword evidence="8" id="KW-0614">Plasmid</keyword>
<sequence length="383" mass="42066">MKQYQIAVLEGDGIGPEIIREGVKVLRAAAEIGGISLGLNYYPYGAEHYLKTGEILPDAAIREFRDSNAIYFGAAGDPQVAPGILEVGLILKIRFDLDQYINLRPIKLYPNVWTPLKTEAPIDFYVIRENAEDFYNGMGAIFRSNGQRDQTHHCEMSMKRVPYQINMTLDSRMDASDDYAVAMGVITRQGAERAMRYSFELARAKGKKKVTAVDKVNVLPHVYGLWREVFAEVARDYPEIETENSFADATAMWFVKNPENYGVVVMPNLFGDVITDLGAEITGGLGFAAGGNINPKGVSMFEPIHGSAPKYKGLNVINPVATILSGGMLLENIGEQALGELVERAVTEVLREGRVRTKDMGGTSTTSDMGDAIAAKVRELGRS</sequence>
<dbReference type="Proteomes" id="UP000679848">
    <property type="component" value="Plasmid pMM59_01"/>
</dbReference>
<dbReference type="PANTHER" id="PTHR43275">
    <property type="entry name" value="D-MALATE DEHYDROGENASE [DECARBOXYLATING]"/>
    <property type="match status" value="1"/>
</dbReference>
<geneLocation type="plasmid" evidence="8 9">
    <name>pMM59_01</name>
</geneLocation>
<keyword evidence="3" id="KW-0479">Metal-binding</keyword>
<evidence type="ECO:0000313" key="9">
    <source>
        <dbReference type="Proteomes" id="UP000679848"/>
    </source>
</evidence>
<organism evidence="8 9">
    <name type="scientific">Pusillibacter faecalis</name>
    <dbReference type="NCBI Taxonomy" id="2714358"/>
    <lineage>
        <taxon>Bacteria</taxon>
        <taxon>Bacillati</taxon>
        <taxon>Bacillota</taxon>
        <taxon>Clostridia</taxon>
        <taxon>Eubacteriales</taxon>
        <taxon>Oscillospiraceae</taxon>
        <taxon>Pusillibacter</taxon>
    </lineage>
</organism>
<dbReference type="InterPro" id="IPR050501">
    <property type="entry name" value="ICDH/IPMDH"/>
</dbReference>
<keyword evidence="6" id="KW-0464">Manganese</keyword>
<keyword evidence="5" id="KW-0520">NAD</keyword>
<dbReference type="SUPFAM" id="SSF53659">
    <property type="entry name" value="Isocitrate/Isopropylmalate dehydrogenase-like"/>
    <property type="match status" value="1"/>
</dbReference>
<dbReference type="SMART" id="SM01329">
    <property type="entry name" value="Iso_dh"/>
    <property type="match status" value="1"/>
</dbReference>
<evidence type="ECO:0000313" key="8">
    <source>
        <dbReference type="EMBL" id="BCK85724.1"/>
    </source>
</evidence>
<proteinExistence type="predicted"/>
<dbReference type="GO" id="GO:0000287">
    <property type="term" value="F:magnesium ion binding"/>
    <property type="evidence" value="ECO:0007669"/>
    <property type="project" value="InterPro"/>
</dbReference>
<dbReference type="PROSITE" id="PS00470">
    <property type="entry name" value="IDH_IMDH"/>
    <property type="match status" value="1"/>
</dbReference>
<comment type="cofactor">
    <cofactor evidence="2">
        <name>Mg(2+)</name>
        <dbReference type="ChEBI" id="CHEBI:18420"/>
    </cofactor>
</comment>
<reference evidence="8" key="1">
    <citation type="submission" date="2020-09" db="EMBL/GenBank/DDBJ databases">
        <title>New species isolated from human feces.</title>
        <authorList>
            <person name="Kitahara M."/>
            <person name="Shigeno Y."/>
            <person name="Shime M."/>
            <person name="Matsumoto Y."/>
            <person name="Nakamura S."/>
            <person name="Motooka D."/>
            <person name="Fukuoka S."/>
            <person name="Nishikawa H."/>
            <person name="Benno Y."/>
        </authorList>
    </citation>
    <scope>NUCLEOTIDE SEQUENCE</scope>
    <source>
        <strain evidence="8">MM59</strain>
        <plasmid evidence="8">pMM59_01</plasmid>
    </source>
</reference>
<evidence type="ECO:0000256" key="5">
    <source>
        <dbReference type="ARBA" id="ARBA00023027"/>
    </source>
</evidence>
<gene>
    <name evidence="8" type="ORF">MM59RIKEN_30430</name>
</gene>
<dbReference type="KEGG" id="pfaa:MM59RIKEN_30430"/>
<dbReference type="PANTHER" id="PTHR43275:SF1">
    <property type="entry name" value="D-MALATE DEHYDROGENASE [DECARBOXYLATING]"/>
    <property type="match status" value="1"/>
</dbReference>
<dbReference type="EMBL" id="AP023421">
    <property type="protein sequence ID" value="BCK85724.1"/>
    <property type="molecule type" value="Genomic_DNA"/>
</dbReference>
<dbReference type="InterPro" id="IPR024084">
    <property type="entry name" value="IsoPropMal-DH-like_dom"/>
</dbReference>
<dbReference type="AlphaFoldDB" id="A0A810QCL5"/>
<feature type="domain" description="Isopropylmalate dehydrogenase-like" evidence="7">
    <location>
        <begin position="5"/>
        <end position="373"/>
    </location>
</feature>
<dbReference type="GO" id="GO:0016616">
    <property type="term" value="F:oxidoreductase activity, acting on the CH-OH group of donors, NAD or NADP as acceptor"/>
    <property type="evidence" value="ECO:0007669"/>
    <property type="project" value="InterPro"/>
</dbReference>
<protein>
    <submittedName>
        <fullName evidence="8">3-isopropylmalate dehydrogenase</fullName>
    </submittedName>
</protein>
<comment type="cofactor">
    <cofactor evidence="1">
        <name>Mn(2+)</name>
        <dbReference type="ChEBI" id="CHEBI:29035"/>
    </cofactor>
</comment>
<dbReference type="Gene3D" id="3.40.718.10">
    <property type="entry name" value="Isopropylmalate Dehydrogenase"/>
    <property type="match status" value="1"/>
</dbReference>
<dbReference type="RefSeq" id="WP_187028670.1">
    <property type="nucleotide sequence ID" value="NZ_AP023421.1"/>
</dbReference>
<keyword evidence="9" id="KW-1185">Reference proteome</keyword>